<name>A0A418WN47_9SPHN</name>
<keyword evidence="1" id="KW-0808">Transferase</keyword>
<organism evidence="1 2">
    <name type="scientific">Sphingomonas cavernae</name>
    <dbReference type="NCBI Taxonomy" id="2320861"/>
    <lineage>
        <taxon>Bacteria</taxon>
        <taxon>Pseudomonadati</taxon>
        <taxon>Pseudomonadota</taxon>
        <taxon>Alphaproteobacteria</taxon>
        <taxon>Sphingomonadales</taxon>
        <taxon>Sphingomonadaceae</taxon>
        <taxon>Sphingomonas</taxon>
    </lineage>
</organism>
<dbReference type="Proteomes" id="UP000286100">
    <property type="component" value="Unassembled WGS sequence"/>
</dbReference>
<dbReference type="AlphaFoldDB" id="A0A418WN47"/>
<keyword evidence="2" id="KW-1185">Reference proteome</keyword>
<protein>
    <submittedName>
        <fullName evidence="1">TIGR03087 family PEP-CTERM/XrtA system glycosyltransferase</fullName>
    </submittedName>
</protein>
<accession>A0A418WN47</accession>
<dbReference type="CDD" id="cd03801">
    <property type="entry name" value="GT4_PimA-like"/>
    <property type="match status" value="1"/>
</dbReference>
<dbReference type="SUPFAM" id="SSF53756">
    <property type="entry name" value="UDP-Glycosyltransferase/glycogen phosphorylase"/>
    <property type="match status" value="1"/>
</dbReference>
<dbReference type="RefSeq" id="WP_119763534.1">
    <property type="nucleotide sequence ID" value="NZ_QYUM01000003.1"/>
</dbReference>
<dbReference type="Gene3D" id="3.40.50.2000">
    <property type="entry name" value="Glycogen Phosphorylase B"/>
    <property type="match status" value="2"/>
</dbReference>
<sequence length="408" mass="43595">MMGDIVFLAHRIPWPPNRGDKIRSWHLLRKLTTLGPVHLACFADDDADLAHRDVLAPLLASIHVEKRTRSRAAGALAGLLERKPLSLSLFESVGIRRFVADKLASHDVDCIFAFSGQMAQFVPDNLGTTRFVMDFVDVDSAKFACYAESATPPMRWIHAREGRKLAAFEKTVAARADASLFVSEAEASLFRARSGLGQERVFALENGVDLAAFDPDGSYSLPAKPGALIVFTGQMDYRPNIDAVIRFAEQSFPAIRAARPDTCFAIVGRKPDPAITALSTLPGVLVTGEVPDVRGWLAAADVVVAPLGIARGVQNKVLEAMAMARAVVASPAAFEGIDAEPGRDLIVANGSVAESEAVLALLANPQRATAVGRAARAQVERRYGWDARLAGLPAIVGGRAAQVAEAAE</sequence>
<dbReference type="PANTHER" id="PTHR12526">
    <property type="entry name" value="GLYCOSYLTRANSFERASE"/>
    <property type="match status" value="1"/>
</dbReference>
<dbReference type="PANTHER" id="PTHR12526:SF600">
    <property type="entry name" value="GLYCOSYL TRANSFERASE GROUP 1"/>
    <property type="match status" value="1"/>
</dbReference>
<dbReference type="NCBIfam" id="TIGR03087">
    <property type="entry name" value="stp1"/>
    <property type="match status" value="1"/>
</dbReference>
<evidence type="ECO:0000313" key="2">
    <source>
        <dbReference type="Proteomes" id="UP000286100"/>
    </source>
</evidence>
<dbReference type="EMBL" id="QYUM01000003">
    <property type="protein sequence ID" value="RJF91421.1"/>
    <property type="molecule type" value="Genomic_DNA"/>
</dbReference>
<evidence type="ECO:0000313" key="1">
    <source>
        <dbReference type="EMBL" id="RJF91421.1"/>
    </source>
</evidence>
<reference evidence="1 2" key="1">
    <citation type="submission" date="2018-09" db="EMBL/GenBank/DDBJ databases">
        <authorList>
            <person name="Zhu H."/>
        </authorList>
    </citation>
    <scope>NUCLEOTIDE SEQUENCE [LARGE SCALE GENOMIC DNA]</scope>
    <source>
        <strain evidence="1 2">K2R01-6</strain>
    </source>
</reference>
<dbReference type="OrthoDB" id="9807209at2"/>
<dbReference type="GO" id="GO:0016757">
    <property type="term" value="F:glycosyltransferase activity"/>
    <property type="evidence" value="ECO:0007669"/>
    <property type="project" value="TreeGrafter"/>
</dbReference>
<comment type="caution">
    <text evidence="1">The sequence shown here is derived from an EMBL/GenBank/DDBJ whole genome shotgun (WGS) entry which is preliminary data.</text>
</comment>
<gene>
    <name evidence="1" type="ORF">D3876_15110</name>
</gene>
<dbReference type="InterPro" id="IPR017521">
    <property type="entry name" value="Sugar_tfrase_PEP-CTERM_Stp1"/>
</dbReference>
<proteinExistence type="predicted"/>
<dbReference type="Pfam" id="PF13692">
    <property type="entry name" value="Glyco_trans_1_4"/>
    <property type="match status" value="1"/>
</dbReference>